<sequence length="100" mass="11599">MKRVDKHTITNKTRGECGVFFSWISVRNPLKEEEEEIYVVLVLFGSSDWSSVAARVWLCLCLLHATLASVQYCCFDEFEAKTDMSWSCSLLWRLSDKKIL</sequence>
<evidence type="ECO:0000313" key="2">
    <source>
        <dbReference type="Proteomes" id="UP001374584"/>
    </source>
</evidence>
<accession>A0AAN9QVS1</accession>
<organism evidence="1 2">
    <name type="scientific">Phaseolus coccineus</name>
    <name type="common">Scarlet runner bean</name>
    <name type="synonym">Phaseolus multiflorus</name>
    <dbReference type="NCBI Taxonomy" id="3886"/>
    <lineage>
        <taxon>Eukaryota</taxon>
        <taxon>Viridiplantae</taxon>
        <taxon>Streptophyta</taxon>
        <taxon>Embryophyta</taxon>
        <taxon>Tracheophyta</taxon>
        <taxon>Spermatophyta</taxon>
        <taxon>Magnoliopsida</taxon>
        <taxon>eudicotyledons</taxon>
        <taxon>Gunneridae</taxon>
        <taxon>Pentapetalae</taxon>
        <taxon>rosids</taxon>
        <taxon>fabids</taxon>
        <taxon>Fabales</taxon>
        <taxon>Fabaceae</taxon>
        <taxon>Papilionoideae</taxon>
        <taxon>50 kb inversion clade</taxon>
        <taxon>NPAAA clade</taxon>
        <taxon>indigoferoid/millettioid clade</taxon>
        <taxon>Phaseoleae</taxon>
        <taxon>Phaseolus</taxon>
    </lineage>
</organism>
<gene>
    <name evidence="1" type="ORF">VNO80_23538</name>
</gene>
<reference evidence="1 2" key="1">
    <citation type="submission" date="2024-01" db="EMBL/GenBank/DDBJ databases">
        <title>The genomes of 5 underutilized Papilionoideae crops provide insights into root nodulation and disease resistanc.</title>
        <authorList>
            <person name="Jiang F."/>
        </authorList>
    </citation>
    <scope>NUCLEOTIDE SEQUENCE [LARGE SCALE GENOMIC DNA]</scope>
    <source>
        <strain evidence="1">JINMINGXINNONG_FW02</strain>
        <tissue evidence="1">Leaves</tissue>
    </source>
</reference>
<dbReference type="AlphaFoldDB" id="A0AAN9QVS1"/>
<dbReference type="Proteomes" id="UP001374584">
    <property type="component" value="Unassembled WGS sequence"/>
</dbReference>
<evidence type="ECO:0000313" key="1">
    <source>
        <dbReference type="EMBL" id="KAK7348831.1"/>
    </source>
</evidence>
<protein>
    <submittedName>
        <fullName evidence="1">Uncharacterized protein</fullName>
    </submittedName>
</protein>
<proteinExistence type="predicted"/>
<name>A0AAN9QVS1_PHACN</name>
<dbReference type="EMBL" id="JAYMYR010000008">
    <property type="protein sequence ID" value="KAK7348831.1"/>
    <property type="molecule type" value="Genomic_DNA"/>
</dbReference>
<comment type="caution">
    <text evidence="1">The sequence shown here is derived from an EMBL/GenBank/DDBJ whole genome shotgun (WGS) entry which is preliminary data.</text>
</comment>
<keyword evidence="2" id="KW-1185">Reference proteome</keyword>